<dbReference type="Pfam" id="PF13527">
    <property type="entry name" value="Acetyltransf_9"/>
    <property type="match status" value="1"/>
</dbReference>
<dbReference type="CDD" id="cd04301">
    <property type="entry name" value="NAT_SF"/>
    <property type="match status" value="1"/>
</dbReference>
<feature type="domain" description="N-acetyltransferase" evidence="1">
    <location>
        <begin position="2"/>
        <end position="149"/>
    </location>
</feature>
<reference evidence="2" key="1">
    <citation type="submission" date="2016-04" db="EMBL/GenBank/DDBJ databases">
        <authorList>
            <person name="Evans L.H."/>
            <person name="Alamgir A."/>
            <person name="Owens N."/>
            <person name="Weber N.D."/>
            <person name="Virtaneva K."/>
            <person name="Barbian K."/>
            <person name="Babar A."/>
            <person name="Rosenke K."/>
        </authorList>
    </citation>
    <scope>NUCLEOTIDE SEQUENCE</scope>
    <source>
        <strain evidence="2">86</strain>
    </source>
</reference>
<protein>
    <recommendedName>
        <fullName evidence="1">N-acetyltransferase domain-containing protein</fullName>
    </recommendedName>
</protein>
<dbReference type="EMBL" id="FLUN01000001">
    <property type="protein sequence ID" value="SBW11585.1"/>
    <property type="molecule type" value="Genomic_DNA"/>
</dbReference>
<dbReference type="AlphaFoldDB" id="A0A212KJ36"/>
<name>A0A212KJ36_9FIRM</name>
<organism evidence="2">
    <name type="scientific">uncultured Eubacteriales bacterium</name>
    <dbReference type="NCBI Taxonomy" id="172733"/>
    <lineage>
        <taxon>Bacteria</taxon>
        <taxon>Bacillati</taxon>
        <taxon>Bacillota</taxon>
        <taxon>Clostridia</taxon>
        <taxon>Eubacteriales</taxon>
        <taxon>environmental samples</taxon>
    </lineage>
</organism>
<dbReference type="PROSITE" id="PS51186">
    <property type="entry name" value="GNAT"/>
    <property type="match status" value="1"/>
</dbReference>
<dbReference type="Gene3D" id="3.40.630.30">
    <property type="match status" value="1"/>
</dbReference>
<dbReference type="InterPro" id="IPR000182">
    <property type="entry name" value="GNAT_dom"/>
</dbReference>
<sequence>MLELRPSKAEEVPAQKALWQQTFGDGKDYIDDFYTYCAQPENVLVLLEDGILRSMLALLPVTVALPDWTSASSSYIYALATDPGARKQGFGRMLLQYVDFYLGEQGVDCVTTVPAEASLHKFFATVGFTECFATRKIELTAAEAALPTGEDSAVPIGPEEYGYLREELLKGTLHAQYCQRLLAYQEHICRASGGALLRLDVGGGTGCAAVEREESGHAVVVKELLIASDKIPAALAAVAKAYPADRYHLRTPAFWPGHRTSYTQPFAMIKWLSGQDRRAWSEENAAYFGFAFD</sequence>
<proteinExistence type="predicted"/>
<dbReference type="InterPro" id="IPR016181">
    <property type="entry name" value="Acyl_CoA_acyltransferase"/>
</dbReference>
<accession>A0A212KJ36</accession>
<dbReference type="GO" id="GO:0016747">
    <property type="term" value="F:acyltransferase activity, transferring groups other than amino-acyl groups"/>
    <property type="evidence" value="ECO:0007669"/>
    <property type="project" value="InterPro"/>
</dbReference>
<evidence type="ECO:0000313" key="2">
    <source>
        <dbReference type="EMBL" id="SBW11585.1"/>
    </source>
</evidence>
<evidence type="ECO:0000259" key="1">
    <source>
        <dbReference type="PROSITE" id="PS51186"/>
    </source>
</evidence>
<dbReference type="SUPFAM" id="SSF55729">
    <property type="entry name" value="Acyl-CoA N-acyltransferases (Nat)"/>
    <property type="match status" value="1"/>
</dbReference>
<gene>
    <name evidence="2" type="ORF">KL86CLO1_13323</name>
</gene>